<reference evidence="1" key="1">
    <citation type="journal article" date="2014" name="Front. Microbiol.">
        <title>High frequency of phylogenetically diverse reductive dehalogenase-homologous genes in deep subseafloor sedimentary metagenomes.</title>
        <authorList>
            <person name="Kawai M."/>
            <person name="Futagami T."/>
            <person name="Toyoda A."/>
            <person name="Takaki Y."/>
            <person name="Nishi S."/>
            <person name="Hori S."/>
            <person name="Arai W."/>
            <person name="Tsubouchi T."/>
            <person name="Morono Y."/>
            <person name="Uchiyama I."/>
            <person name="Ito T."/>
            <person name="Fujiyama A."/>
            <person name="Inagaki F."/>
            <person name="Takami H."/>
        </authorList>
    </citation>
    <scope>NUCLEOTIDE SEQUENCE</scope>
    <source>
        <strain evidence="1">Expedition CK06-06</strain>
    </source>
</reference>
<feature type="non-terminal residue" evidence="1">
    <location>
        <position position="1"/>
    </location>
</feature>
<proteinExistence type="predicted"/>
<gene>
    <name evidence="1" type="ORF">S03H2_55001</name>
</gene>
<accession>X1IYV8</accession>
<name>X1IYV8_9ZZZZ</name>
<comment type="caution">
    <text evidence="1">The sequence shown here is derived from an EMBL/GenBank/DDBJ whole genome shotgun (WGS) entry which is preliminary data.</text>
</comment>
<evidence type="ECO:0000313" key="1">
    <source>
        <dbReference type="EMBL" id="GAH71274.1"/>
    </source>
</evidence>
<dbReference type="EMBL" id="BARU01035106">
    <property type="protein sequence ID" value="GAH71274.1"/>
    <property type="molecule type" value="Genomic_DNA"/>
</dbReference>
<organism evidence="1">
    <name type="scientific">marine sediment metagenome</name>
    <dbReference type="NCBI Taxonomy" id="412755"/>
    <lineage>
        <taxon>unclassified sequences</taxon>
        <taxon>metagenomes</taxon>
        <taxon>ecological metagenomes</taxon>
    </lineage>
</organism>
<sequence length="61" mass="6798">NVDLEARLVEMARGYSLAQIKAFIRSIQAAGEQLRQNANPRLVLEVLMLSIPEERGVAKYG</sequence>
<protein>
    <submittedName>
        <fullName evidence="1">Uncharacterized protein</fullName>
    </submittedName>
</protein>
<dbReference type="AlphaFoldDB" id="X1IYV8"/>